<evidence type="ECO:0000256" key="2">
    <source>
        <dbReference type="ARBA" id="ARBA00006432"/>
    </source>
</evidence>
<dbReference type="AlphaFoldDB" id="A0A6P8ZWH8"/>
<dbReference type="PANTHER" id="PTHR24096:SF149">
    <property type="entry name" value="AMP-BINDING DOMAIN-CONTAINING PROTEIN-RELATED"/>
    <property type="match status" value="1"/>
</dbReference>
<dbReference type="SUPFAM" id="SSF56801">
    <property type="entry name" value="Acetyl-CoA synthetase-like"/>
    <property type="match status" value="1"/>
</dbReference>
<gene>
    <name evidence="8" type="primary">LOC117650035</name>
</gene>
<dbReference type="InterPro" id="IPR000873">
    <property type="entry name" value="AMP-dep_synth/lig_dom"/>
</dbReference>
<organism evidence="8">
    <name type="scientific">Thrips palmi</name>
    <name type="common">Melon thrips</name>
    <dbReference type="NCBI Taxonomy" id="161013"/>
    <lineage>
        <taxon>Eukaryota</taxon>
        <taxon>Metazoa</taxon>
        <taxon>Ecdysozoa</taxon>
        <taxon>Arthropoda</taxon>
        <taxon>Hexapoda</taxon>
        <taxon>Insecta</taxon>
        <taxon>Pterygota</taxon>
        <taxon>Neoptera</taxon>
        <taxon>Paraneoptera</taxon>
        <taxon>Thysanoptera</taxon>
        <taxon>Terebrantia</taxon>
        <taxon>Thripoidea</taxon>
        <taxon>Thripidae</taxon>
        <taxon>Thrips</taxon>
    </lineage>
</organism>
<dbReference type="GeneID" id="117650035"/>
<dbReference type="InParanoid" id="A0A6P8ZWH8"/>
<dbReference type="Proteomes" id="UP000515158">
    <property type="component" value="Unplaced"/>
</dbReference>
<dbReference type="InterPro" id="IPR020845">
    <property type="entry name" value="AMP-binding_CS"/>
</dbReference>
<evidence type="ECO:0000313" key="8">
    <source>
        <dbReference type="RefSeq" id="XP_034249186.1"/>
    </source>
</evidence>
<dbReference type="InterPro" id="IPR025110">
    <property type="entry name" value="AMP-bd_C"/>
</dbReference>
<dbReference type="Gene3D" id="3.40.50.12780">
    <property type="entry name" value="N-terminal domain of ligase-like"/>
    <property type="match status" value="1"/>
</dbReference>
<keyword evidence="7" id="KW-1185">Reference proteome</keyword>
<comment type="similarity">
    <text evidence="2">Belongs to the ATP-dependent AMP-binding enzyme family.</text>
</comment>
<dbReference type="InterPro" id="IPR045851">
    <property type="entry name" value="AMP-bd_C_sf"/>
</dbReference>
<dbReference type="Pfam" id="PF00501">
    <property type="entry name" value="AMP-binding"/>
    <property type="match status" value="1"/>
</dbReference>
<evidence type="ECO:0000259" key="5">
    <source>
        <dbReference type="Pfam" id="PF00501"/>
    </source>
</evidence>
<sequence length="551" mass="59455">MSAALHVTVGPEAKTHPGVSLGRFILDSLKKHANLSIPAQVDSESGRAISFPDILRMSVQAAEGWRALGLTSGDTLALFSFNNHFVYPLFFGAILEGITVAIVKHSTAAELRAFLDMCAPKAVLTEAESLDLVLSVLTPAERHVVVTAESVATTATSDAEVLSATDLFAKGGAARPESYQPGDVTDVREHIAFLAFSSGTSGLPKMVKLSDYSFTMTLQFMSDWHVRAGDRVFITSQLAWITGLAFTLVSTVLGATRVYGWYAADAGEVDWLGILKRHQITTWFLAPPGLTLLATEARARRARGAEVDMSSVRVLLTSGTGLHADAQRHFAEVLDTDVLQFYGITEVGIIAADAPPAKPGSVGRLTPGLQLRLVDVESGLDVVGAGVLGEVRAMGPAYMSGYQGSAAETGQVLDDHGFFRTGDLAYQDQDGYLYLVDRIKDSLKFDGVPIAPAEVEAVLLSHSAVKEACVVGRPHPRLVDVPTAFVVKQSGSEDVTETQLQDLVKNRLSYEKWLRGGVFFRDEIPKTSNGKLDRRNLKEWLRTLPPPDCDM</sequence>
<dbReference type="PROSITE" id="PS00455">
    <property type="entry name" value="AMP_BINDING"/>
    <property type="match status" value="1"/>
</dbReference>
<dbReference type="Pfam" id="PF13193">
    <property type="entry name" value="AMP-binding_C"/>
    <property type="match status" value="1"/>
</dbReference>
<dbReference type="OrthoDB" id="10253869at2759"/>
<protein>
    <submittedName>
        <fullName evidence="8">Probable 4-coumarate--CoA ligase 2</fullName>
    </submittedName>
</protein>
<proteinExistence type="inferred from homology"/>
<evidence type="ECO:0000259" key="6">
    <source>
        <dbReference type="Pfam" id="PF13193"/>
    </source>
</evidence>
<dbReference type="RefSeq" id="XP_034249186.1">
    <property type="nucleotide sequence ID" value="XM_034393295.1"/>
</dbReference>
<dbReference type="InterPro" id="IPR042099">
    <property type="entry name" value="ANL_N_sf"/>
</dbReference>
<comment type="subcellular location">
    <subcellularLocation>
        <location evidence="1">Peroxisome</location>
    </subcellularLocation>
</comment>
<feature type="domain" description="AMP-dependent synthetase/ligase" evidence="5">
    <location>
        <begin position="38"/>
        <end position="402"/>
    </location>
</feature>
<keyword evidence="4" id="KW-0576">Peroxisome</keyword>
<evidence type="ECO:0000256" key="1">
    <source>
        <dbReference type="ARBA" id="ARBA00004275"/>
    </source>
</evidence>
<dbReference type="Gene3D" id="3.30.300.30">
    <property type="match status" value="1"/>
</dbReference>
<dbReference type="GO" id="GO:0016405">
    <property type="term" value="F:CoA-ligase activity"/>
    <property type="evidence" value="ECO:0007669"/>
    <property type="project" value="TreeGrafter"/>
</dbReference>
<dbReference type="KEGG" id="tpal:117650035"/>
<name>A0A6P8ZWH8_THRPL</name>
<keyword evidence="3 8" id="KW-0436">Ligase</keyword>
<dbReference type="GO" id="GO:0005777">
    <property type="term" value="C:peroxisome"/>
    <property type="evidence" value="ECO:0007669"/>
    <property type="project" value="UniProtKB-SubCell"/>
</dbReference>
<feature type="domain" description="AMP-binding enzyme C-terminal" evidence="6">
    <location>
        <begin position="454"/>
        <end position="531"/>
    </location>
</feature>
<accession>A0A6P8ZWH8</accession>
<reference evidence="8" key="1">
    <citation type="submission" date="2025-08" db="UniProtKB">
        <authorList>
            <consortium name="RefSeq"/>
        </authorList>
    </citation>
    <scope>IDENTIFICATION</scope>
    <source>
        <tissue evidence="8">Total insect</tissue>
    </source>
</reference>
<evidence type="ECO:0000313" key="7">
    <source>
        <dbReference type="Proteomes" id="UP000515158"/>
    </source>
</evidence>
<evidence type="ECO:0000256" key="4">
    <source>
        <dbReference type="ARBA" id="ARBA00023140"/>
    </source>
</evidence>
<dbReference type="PANTHER" id="PTHR24096">
    <property type="entry name" value="LONG-CHAIN-FATTY-ACID--COA LIGASE"/>
    <property type="match status" value="1"/>
</dbReference>
<evidence type="ECO:0000256" key="3">
    <source>
        <dbReference type="ARBA" id="ARBA00022598"/>
    </source>
</evidence>